<dbReference type="Proteomes" id="UP000294656">
    <property type="component" value="Unassembled WGS sequence"/>
</dbReference>
<evidence type="ECO:0000256" key="1">
    <source>
        <dbReference type="SAM" id="Phobius"/>
    </source>
</evidence>
<evidence type="ECO:0000313" key="3">
    <source>
        <dbReference type="Proteomes" id="UP000294656"/>
    </source>
</evidence>
<name>A0A4R6MA56_9GAMM</name>
<keyword evidence="1" id="KW-0812">Transmembrane</keyword>
<accession>A0A4R6MA56</accession>
<gene>
    <name evidence="2" type="ORF">DFP79_1974</name>
</gene>
<dbReference type="EMBL" id="SNXC01000011">
    <property type="protein sequence ID" value="TDO98333.1"/>
    <property type="molecule type" value="Genomic_DNA"/>
</dbReference>
<sequence length="71" mass="7958">MEYQRSLESIQGIVITITTFVGAGLMSLPVSDAKTRELSNICLVQNHNVAYLLPQLHSVSPPLCRRHFSLY</sequence>
<comment type="caution">
    <text evidence="2">The sequence shown here is derived from an EMBL/GenBank/DDBJ whole genome shotgun (WGS) entry which is preliminary data.</text>
</comment>
<keyword evidence="1" id="KW-0472">Membrane</keyword>
<reference evidence="2 3" key="1">
    <citation type="submission" date="2019-03" db="EMBL/GenBank/DDBJ databases">
        <title>Genomic Encyclopedia of Type Strains, Phase III (KMG-III): the genomes of soil and plant-associated and newly described type strains.</title>
        <authorList>
            <person name="Whitman W."/>
        </authorList>
    </citation>
    <scope>NUCLEOTIDE SEQUENCE [LARGE SCALE GENOMIC DNA]</scope>
    <source>
        <strain evidence="2 3">CECT 7378</strain>
    </source>
</reference>
<feature type="transmembrane region" description="Helical" evidence="1">
    <location>
        <begin position="12"/>
        <end position="30"/>
    </location>
</feature>
<keyword evidence="3" id="KW-1185">Reference proteome</keyword>
<organism evidence="2 3">
    <name type="scientific">Marinomonas balearica</name>
    <dbReference type="NCBI Taxonomy" id="491947"/>
    <lineage>
        <taxon>Bacteria</taxon>
        <taxon>Pseudomonadati</taxon>
        <taxon>Pseudomonadota</taxon>
        <taxon>Gammaproteobacteria</taxon>
        <taxon>Oceanospirillales</taxon>
        <taxon>Oceanospirillaceae</taxon>
        <taxon>Marinomonas</taxon>
    </lineage>
</organism>
<proteinExistence type="predicted"/>
<evidence type="ECO:0000313" key="2">
    <source>
        <dbReference type="EMBL" id="TDO98333.1"/>
    </source>
</evidence>
<protein>
    <submittedName>
        <fullName evidence="2">Uncharacterized protein</fullName>
    </submittedName>
</protein>
<dbReference type="AlphaFoldDB" id="A0A4R6MA56"/>
<keyword evidence="1" id="KW-1133">Transmembrane helix</keyword>